<name>A0A8J3GZZ3_9RHOB</name>
<dbReference type="Proteomes" id="UP000626220">
    <property type="component" value="Unassembled WGS sequence"/>
</dbReference>
<gene>
    <name evidence="11" type="ORF">GCM10017056_39540</name>
</gene>
<dbReference type="RefSeq" id="WP_189681846.1">
    <property type="nucleotide sequence ID" value="NZ_BNCJ01000015.1"/>
</dbReference>
<evidence type="ECO:0000256" key="4">
    <source>
        <dbReference type="ARBA" id="ARBA00022519"/>
    </source>
</evidence>
<dbReference type="InterPro" id="IPR055348">
    <property type="entry name" value="DctQ"/>
</dbReference>
<dbReference type="PANTHER" id="PTHR35011">
    <property type="entry name" value="2,3-DIKETO-L-GULONATE TRAP TRANSPORTER SMALL PERMEASE PROTEIN YIAM"/>
    <property type="match status" value="1"/>
</dbReference>
<organism evidence="11 12">
    <name type="scientific">Seohaeicola zhoushanensis</name>
    <dbReference type="NCBI Taxonomy" id="1569283"/>
    <lineage>
        <taxon>Bacteria</taxon>
        <taxon>Pseudomonadati</taxon>
        <taxon>Pseudomonadota</taxon>
        <taxon>Alphaproteobacteria</taxon>
        <taxon>Rhodobacterales</taxon>
        <taxon>Roseobacteraceae</taxon>
        <taxon>Seohaeicola</taxon>
    </lineage>
</organism>
<evidence type="ECO:0000256" key="7">
    <source>
        <dbReference type="ARBA" id="ARBA00023136"/>
    </source>
</evidence>
<keyword evidence="2 9" id="KW-0813">Transport</keyword>
<evidence type="ECO:0000259" key="10">
    <source>
        <dbReference type="Pfam" id="PF04290"/>
    </source>
</evidence>
<feature type="transmembrane region" description="Helical" evidence="9">
    <location>
        <begin position="92"/>
        <end position="115"/>
    </location>
</feature>
<keyword evidence="6 9" id="KW-1133">Transmembrane helix</keyword>
<dbReference type="EMBL" id="BNCJ01000015">
    <property type="protein sequence ID" value="GHF64362.1"/>
    <property type="molecule type" value="Genomic_DNA"/>
</dbReference>
<evidence type="ECO:0000256" key="1">
    <source>
        <dbReference type="ARBA" id="ARBA00004429"/>
    </source>
</evidence>
<keyword evidence="7 9" id="KW-0472">Membrane</keyword>
<dbReference type="AlphaFoldDB" id="A0A8J3GZZ3"/>
<dbReference type="PANTHER" id="PTHR35011:SF2">
    <property type="entry name" value="2,3-DIKETO-L-GULONATE TRAP TRANSPORTER SMALL PERMEASE PROTEIN YIAM"/>
    <property type="match status" value="1"/>
</dbReference>
<comment type="subcellular location">
    <subcellularLocation>
        <location evidence="1 9">Cell inner membrane</location>
        <topology evidence="1 9">Multi-pass membrane protein</topology>
    </subcellularLocation>
</comment>
<feature type="transmembrane region" description="Helical" evidence="9">
    <location>
        <begin position="135"/>
        <end position="157"/>
    </location>
</feature>
<dbReference type="GO" id="GO:0015740">
    <property type="term" value="P:C4-dicarboxylate transport"/>
    <property type="evidence" value="ECO:0007669"/>
    <property type="project" value="TreeGrafter"/>
</dbReference>
<accession>A0A8J3GZZ3</accession>
<evidence type="ECO:0000256" key="6">
    <source>
        <dbReference type="ARBA" id="ARBA00022989"/>
    </source>
</evidence>
<evidence type="ECO:0000256" key="3">
    <source>
        <dbReference type="ARBA" id="ARBA00022475"/>
    </source>
</evidence>
<proteinExistence type="inferred from homology"/>
<evidence type="ECO:0000313" key="12">
    <source>
        <dbReference type="Proteomes" id="UP000626220"/>
    </source>
</evidence>
<keyword evidence="4 9" id="KW-0997">Cell inner membrane</keyword>
<keyword evidence="5 9" id="KW-0812">Transmembrane</keyword>
<evidence type="ECO:0000256" key="2">
    <source>
        <dbReference type="ARBA" id="ARBA00022448"/>
    </source>
</evidence>
<evidence type="ECO:0000256" key="9">
    <source>
        <dbReference type="RuleBase" id="RU369079"/>
    </source>
</evidence>
<comment type="caution">
    <text evidence="9">Lacks conserved residue(s) required for the propagation of feature annotation.</text>
</comment>
<comment type="caution">
    <text evidence="11">The sequence shown here is derived from an EMBL/GenBank/DDBJ whole genome shotgun (WGS) entry which is preliminary data.</text>
</comment>
<evidence type="ECO:0000256" key="5">
    <source>
        <dbReference type="ARBA" id="ARBA00022692"/>
    </source>
</evidence>
<dbReference type="Pfam" id="PF04290">
    <property type="entry name" value="DctQ"/>
    <property type="match status" value="1"/>
</dbReference>
<dbReference type="InterPro" id="IPR007387">
    <property type="entry name" value="TRAP_DctQ"/>
</dbReference>
<comment type="subunit">
    <text evidence="9">The complex comprises the extracytoplasmic solute receptor protein and the two transmembrane proteins.</text>
</comment>
<reference evidence="11" key="1">
    <citation type="journal article" date="2014" name="Int. J. Syst. Evol. Microbiol.">
        <title>Complete genome sequence of Corynebacterium casei LMG S-19264T (=DSM 44701T), isolated from a smear-ripened cheese.</title>
        <authorList>
            <consortium name="US DOE Joint Genome Institute (JGI-PGF)"/>
            <person name="Walter F."/>
            <person name="Albersmeier A."/>
            <person name="Kalinowski J."/>
            <person name="Ruckert C."/>
        </authorList>
    </citation>
    <scope>NUCLEOTIDE SEQUENCE</scope>
    <source>
        <strain evidence="11">KCTC 42650</strain>
    </source>
</reference>
<feature type="domain" description="Tripartite ATP-independent periplasmic transporters DctQ component" evidence="10">
    <location>
        <begin position="26"/>
        <end position="161"/>
    </location>
</feature>
<protein>
    <recommendedName>
        <fullName evidence="9">TRAP transporter small permease protein</fullName>
    </recommendedName>
</protein>
<evidence type="ECO:0000256" key="8">
    <source>
        <dbReference type="ARBA" id="ARBA00038436"/>
    </source>
</evidence>
<dbReference type="GO" id="GO:0005886">
    <property type="term" value="C:plasma membrane"/>
    <property type="evidence" value="ECO:0007669"/>
    <property type="project" value="UniProtKB-SubCell"/>
</dbReference>
<evidence type="ECO:0000313" key="11">
    <source>
        <dbReference type="EMBL" id="GHF64362.1"/>
    </source>
</evidence>
<feature type="transmembrane region" description="Helical" evidence="9">
    <location>
        <begin position="21"/>
        <end position="38"/>
    </location>
</feature>
<reference evidence="11" key="2">
    <citation type="submission" date="2020-09" db="EMBL/GenBank/DDBJ databases">
        <authorList>
            <person name="Sun Q."/>
            <person name="Kim S."/>
        </authorList>
    </citation>
    <scope>NUCLEOTIDE SEQUENCE</scope>
    <source>
        <strain evidence="11">KCTC 42650</strain>
    </source>
</reference>
<sequence length="171" mass="18303">MNRIERLSAGLDRVCLALAKAGLIGIALVILLQVAARYGMRSPYAWTEELARYLMVWSGLLGATCAFRRGLDPVILSVDAASSPGMQRLARVMLALAVVIFLAPTLHYSVFGPGFNIERGFLWRGAGRNSPGLGLNMALVGAVIPITCLIILTHCAARVCGPFAPRKGIPE</sequence>
<dbReference type="GO" id="GO:0022857">
    <property type="term" value="F:transmembrane transporter activity"/>
    <property type="evidence" value="ECO:0007669"/>
    <property type="project" value="UniProtKB-UniRule"/>
</dbReference>
<keyword evidence="12" id="KW-1185">Reference proteome</keyword>
<comment type="function">
    <text evidence="9">Part of the tripartite ATP-independent periplasmic (TRAP) transport system.</text>
</comment>
<keyword evidence="3" id="KW-1003">Cell membrane</keyword>
<comment type="similarity">
    <text evidence="8 9">Belongs to the TRAP transporter small permease family.</text>
</comment>